<evidence type="ECO:0000259" key="1">
    <source>
        <dbReference type="PROSITE" id="PS50206"/>
    </source>
</evidence>
<organism evidence="2 3">
    <name type="scientific">Methylomonas denitrificans</name>
    <dbReference type="NCBI Taxonomy" id="1538553"/>
    <lineage>
        <taxon>Bacteria</taxon>
        <taxon>Pseudomonadati</taxon>
        <taxon>Pseudomonadota</taxon>
        <taxon>Gammaproteobacteria</taxon>
        <taxon>Methylococcales</taxon>
        <taxon>Methylococcaceae</taxon>
        <taxon>Methylomonas</taxon>
    </lineage>
</organism>
<sequence length="107" mass="12166">MPISQYTPQQLQQHLQDDPSVFLLDVREPHEFAYAKIAGSVLIPLQQIPARFDEVPVDRDVVVICHHGMRSQQACNFLQHSGLQRLFNLKGGIDAWSVICDPSVPRY</sequence>
<dbReference type="Pfam" id="PF00581">
    <property type="entry name" value="Rhodanese"/>
    <property type="match status" value="1"/>
</dbReference>
<proteinExistence type="predicted"/>
<dbReference type="SUPFAM" id="SSF52821">
    <property type="entry name" value="Rhodanese/Cell cycle control phosphatase"/>
    <property type="match status" value="1"/>
</dbReference>
<evidence type="ECO:0000313" key="3">
    <source>
        <dbReference type="Proteomes" id="UP000030512"/>
    </source>
</evidence>
<dbReference type="SMART" id="SM00450">
    <property type="entry name" value="RHOD"/>
    <property type="match status" value="1"/>
</dbReference>
<evidence type="ECO:0000313" key="2">
    <source>
        <dbReference type="EMBL" id="AMK79201.1"/>
    </source>
</evidence>
<reference evidence="2 3" key="1">
    <citation type="journal article" date="2015" name="Environ. Microbiol.">
        <title>Methane oxidation coupled to nitrate reduction under hypoxia by the Gammaproteobacterium Methylomonas denitrificans, sp. nov. type strain FJG1.</title>
        <authorList>
            <person name="Kits K.D."/>
            <person name="Klotz M.G."/>
            <person name="Stein L.Y."/>
        </authorList>
    </citation>
    <scope>NUCLEOTIDE SEQUENCE [LARGE SCALE GENOMIC DNA]</scope>
    <source>
        <strain evidence="2 3">FJG1</strain>
    </source>
</reference>
<feature type="domain" description="Rhodanese" evidence="1">
    <location>
        <begin position="17"/>
        <end position="105"/>
    </location>
</feature>
<dbReference type="Gene3D" id="3.40.250.10">
    <property type="entry name" value="Rhodanese-like domain"/>
    <property type="match status" value="1"/>
</dbReference>
<accession>A0A140E727</accession>
<dbReference type="RefSeq" id="WP_036273383.1">
    <property type="nucleotide sequence ID" value="NZ_CP014476.1"/>
</dbReference>
<dbReference type="OrthoDB" id="9811849at2"/>
<dbReference type="PANTHER" id="PTHR43031">
    <property type="entry name" value="FAD-DEPENDENT OXIDOREDUCTASE"/>
    <property type="match status" value="1"/>
</dbReference>
<dbReference type="InterPro" id="IPR001763">
    <property type="entry name" value="Rhodanese-like_dom"/>
</dbReference>
<dbReference type="PROSITE" id="PS50206">
    <property type="entry name" value="RHODANESE_3"/>
    <property type="match status" value="1"/>
</dbReference>
<dbReference type="KEGG" id="mdn:JT25_022405"/>
<keyword evidence="3" id="KW-1185">Reference proteome</keyword>
<dbReference type="AlphaFoldDB" id="A0A140E727"/>
<dbReference type="STRING" id="1538553.JT25_022405"/>
<dbReference type="Proteomes" id="UP000030512">
    <property type="component" value="Chromosome"/>
</dbReference>
<dbReference type="InterPro" id="IPR050229">
    <property type="entry name" value="GlpE_sulfurtransferase"/>
</dbReference>
<gene>
    <name evidence="2" type="ORF">JT25_022405</name>
</gene>
<dbReference type="InterPro" id="IPR036873">
    <property type="entry name" value="Rhodanese-like_dom_sf"/>
</dbReference>
<dbReference type="EMBL" id="CP014476">
    <property type="protein sequence ID" value="AMK79201.1"/>
    <property type="molecule type" value="Genomic_DNA"/>
</dbReference>
<dbReference type="PANTHER" id="PTHR43031:SF17">
    <property type="entry name" value="SULFURTRANSFERASE YTWF-RELATED"/>
    <property type="match status" value="1"/>
</dbReference>
<name>A0A140E727_9GAMM</name>
<protein>
    <submittedName>
        <fullName evidence="2">Rhodanese</fullName>
    </submittedName>
</protein>